<evidence type="ECO:0000313" key="1">
    <source>
        <dbReference type="EMBL" id="SFL56421.1"/>
    </source>
</evidence>
<reference evidence="1 2" key="1">
    <citation type="submission" date="2016-10" db="EMBL/GenBank/DDBJ databases">
        <authorList>
            <person name="de Groot N.N."/>
        </authorList>
    </citation>
    <scope>NUCLEOTIDE SEQUENCE [LARGE SCALE GENOMIC DNA]</scope>
    <source>
        <strain evidence="1 2">DSM 45317</strain>
    </source>
</reference>
<proteinExistence type="predicted"/>
<dbReference type="RefSeq" id="WP_091327925.1">
    <property type="nucleotide sequence ID" value="NZ_FOSW01000013.1"/>
</dbReference>
<dbReference type="EMBL" id="FOSW01000013">
    <property type="protein sequence ID" value="SFL56421.1"/>
    <property type="molecule type" value="Genomic_DNA"/>
</dbReference>
<name>A0A1I4IRE7_9ACTN</name>
<dbReference type="Proteomes" id="UP000199152">
    <property type="component" value="Unassembled WGS sequence"/>
</dbReference>
<gene>
    <name evidence="1" type="ORF">SAMN04488085_11382</name>
</gene>
<dbReference type="InParanoid" id="A0A1I4IRE7"/>
<sequence>MTDEHPVEPSAIFAANGTRVPYRNGPPPPGAAGGVRFLLPALVRAAGPFLTTSALVVTRAAAATAAELAGRTGWQVARGTVEVRRGRRTVPGGPEVTWTHVELRWPR</sequence>
<accession>A0A1I4IRE7</accession>
<keyword evidence="2" id="KW-1185">Reference proteome</keyword>
<dbReference type="AlphaFoldDB" id="A0A1I4IRE7"/>
<evidence type="ECO:0000313" key="2">
    <source>
        <dbReference type="Proteomes" id="UP000199152"/>
    </source>
</evidence>
<protein>
    <submittedName>
        <fullName evidence="1">Uncharacterized protein</fullName>
    </submittedName>
</protein>
<organism evidence="1 2">
    <name type="scientific">Geodermatophilus ruber</name>
    <dbReference type="NCBI Taxonomy" id="504800"/>
    <lineage>
        <taxon>Bacteria</taxon>
        <taxon>Bacillati</taxon>
        <taxon>Actinomycetota</taxon>
        <taxon>Actinomycetes</taxon>
        <taxon>Geodermatophilales</taxon>
        <taxon>Geodermatophilaceae</taxon>
        <taxon>Geodermatophilus</taxon>
    </lineage>
</organism>